<name>A0A4V6ASK3_COLLU</name>
<evidence type="ECO:0000313" key="2">
    <source>
        <dbReference type="Proteomes" id="UP000298787"/>
    </source>
</evidence>
<accession>A0A4V6ASK3</accession>
<gene>
    <name evidence="1" type="ORF">D9C73_022907</name>
</gene>
<sequence length="348" mass="38487">MLTNSSVCFSVFLQMFWFNGPPTALTFSLTAFIALVSSISRKLCSTSLPAQHQMDISLWRGPKQSGNGVKAPGSGIPVHGPSVTQSDTANWLEGTSRSNYSSAPKLRTEDGDRKVLTGAYGREGHAGSVFSALPAATGSSWKECCKHSFRRSPVELIVWEVHHYSIRVHPSSTTRGLCLESGRVLLALKPLILEEPIRTQDPGTHPEEWIVLHFSSRRNLSDWRVYTSVQALMAESVTERLKLVFNVHCPVAGNGRLIAGYRSISDRSYRMVSLGYVSQDLAHVWAVLIHRLQIYGYVSSICTKAKTLLSLLASVIDFLQMWLRQCKASALSVPPRSQRVEPSPFVTT</sequence>
<dbReference type="Proteomes" id="UP000298787">
    <property type="component" value="Chromosome 20"/>
</dbReference>
<reference evidence="1 2" key="1">
    <citation type="submission" date="2019-01" db="EMBL/GenBank/DDBJ databases">
        <title>Genome Assembly of Collichthys lucidus.</title>
        <authorList>
            <person name="Cai M."/>
            <person name="Xiao S."/>
        </authorList>
    </citation>
    <scope>NUCLEOTIDE SEQUENCE [LARGE SCALE GENOMIC DNA]</scope>
    <source>
        <strain evidence="1">JT15FE1705JMU</strain>
        <tissue evidence="1">Muscle</tissue>
    </source>
</reference>
<evidence type="ECO:0000313" key="1">
    <source>
        <dbReference type="EMBL" id="TKS88662.1"/>
    </source>
</evidence>
<keyword evidence="2" id="KW-1185">Reference proteome</keyword>
<proteinExistence type="predicted"/>
<dbReference type="EMBL" id="CM014097">
    <property type="protein sequence ID" value="TKS88662.1"/>
    <property type="molecule type" value="Genomic_DNA"/>
</dbReference>
<organism evidence="1 2">
    <name type="scientific">Collichthys lucidus</name>
    <name type="common">Big head croaker</name>
    <name type="synonym">Sciaena lucida</name>
    <dbReference type="NCBI Taxonomy" id="240159"/>
    <lineage>
        <taxon>Eukaryota</taxon>
        <taxon>Metazoa</taxon>
        <taxon>Chordata</taxon>
        <taxon>Craniata</taxon>
        <taxon>Vertebrata</taxon>
        <taxon>Euteleostomi</taxon>
        <taxon>Actinopterygii</taxon>
        <taxon>Neopterygii</taxon>
        <taxon>Teleostei</taxon>
        <taxon>Neoteleostei</taxon>
        <taxon>Acanthomorphata</taxon>
        <taxon>Eupercaria</taxon>
        <taxon>Sciaenidae</taxon>
        <taxon>Collichthys</taxon>
    </lineage>
</organism>
<dbReference type="AlphaFoldDB" id="A0A4V6ASK3"/>
<protein>
    <submittedName>
        <fullName evidence="1">Uncharacterized protein</fullName>
    </submittedName>
</protein>